<comment type="similarity">
    <text evidence="1">Belongs to the LysR transcriptional regulatory family.</text>
</comment>
<evidence type="ECO:0000256" key="4">
    <source>
        <dbReference type="ARBA" id="ARBA00023163"/>
    </source>
</evidence>
<comment type="caution">
    <text evidence="6">The sequence shown here is derived from an EMBL/GenBank/DDBJ whole genome shotgun (WGS) entry which is preliminary data.</text>
</comment>
<evidence type="ECO:0000313" key="7">
    <source>
        <dbReference type="Proteomes" id="UP000536441"/>
    </source>
</evidence>
<dbReference type="Proteomes" id="UP000536441">
    <property type="component" value="Unassembled WGS sequence"/>
</dbReference>
<accession>A0A7Y6B7C7</accession>
<keyword evidence="4" id="KW-0804">Transcription</keyword>
<dbReference type="PRINTS" id="PR00039">
    <property type="entry name" value="HTHLYSR"/>
</dbReference>
<evidence type="ECO:0000256" key="3">
    <source>
        <dbReference type="ARBA" id="ARBA00023125"/>
    </source>
</evidence>
<proteinExistence type="inferred from homology"/>
<protein>
    <submittedName>
        <fullName evidence="6">LysR family transcriptional regulator</fullName>
    </submittedName>
</protein>
<dbReference type="InterPro" id="IPR037402">
    <property type="entry name" value="YidZ_PBP2"/>
</dbReference>
<dbReference type="InterPro" id="IPR036388">
    <property type="entry name" value="WH-like_DNA-bd_sf"/>
</dbReference>
<sequence>MDEAGERTSQIEGRSRLRRLNINLLYSLDALLHSPSLTAAARSIAISQPAMSVKLRQLREHFGDELVLFTERRQLTALGEALRQRVGRLLREVDDTFNLTLDFDPATARQTITLTAPEVVELMFFSRIVPRLRAVAPGVELKMVPFAHGSARRLFDAGVDVAIVPEAMADRDLCTAALLDHQAAALVCAAHPFAGRRVDAAEYCAAPHAAVHEDMERAILGDFDAESPLARRRVVVRTGLHSMLPTLVIGSDLIATTSNWFAQHQAACLPVVILDLAFRQQSTRIVAQWQPYRDKEPVIRWLVAELKRGADGIGKPIDLGL</sequence>
<dbReference type="InterPro" id="IPR050389">
    <property type="entry name" value="LysR-type_TF"/>
</dbReference>
<dbReference type="Pfam" id="PF00126">
    <property type="entry name" value="HTH_1"/>
    <property type="match status" value="1"/>
</dbReference>
<dbReference type="Pfam" id="PF03466">
    <property type="entry name" value="LysR_substrate"/>
    <property type="match status" value="1"/>
</dbReference>
<dbReference type="SUPFAM" id="SSF46785">
    <property type="entry name" value="Winged helix' DNA-binding domain"/>
    <property type="match status" value="1"/>
</dbReference>
<dbReference type="GO" id="GO:0003700">
    <property type="term" value="F:DNA-binding transcription factor activity"/>
    <property type="evidence" value="ECO:0007669"/>
    <property type="project" value="InterPro"/>
</dbReference>
<keyword evidence="7" id="KW-1185">Reference proteome</keyword>
<dbReference type="EMBL" id="JABMCH010000065">
    <property type="protein sequence ID" value="NUU47792.1"/>
    <property type="molecule type" value="Genomic_DNA"/>
</dbReference>
<dbReference type="InterPro" id="IPR036390">
    <property type="entry name" value="WH_DNA-bd_sf"/>
</dbReference>
<dbReference type="InterPro" id="IPR005119">
    <property type="entry name" value="LysR_subst-bd"/>
</dbReference>
<dbReference type="PROSITE" id="PS50931">
    <property type="entry name" value="HTH_LYSR"/>
    <property type="match status" value="1"/>
</dbReference>
<feature type="domain" description="HTH lysR-type" evidence="5">
    <location>
        <begin position="20"/>
        <end position="76"/>
    </location>
</feature>
<dbReference type="SUPFAM" id="SSF53850">
    <property type="entry name" value="Periplasmic binding protein-like II"/>
    <property type="match status" value="1"/>
</dbReference>
<evidence type="ECO:0000313" key="6">
    <source>
        <dbReference type="EMBL" id="NUU47792.1"/>
    </source>
</evidence>
<dbReference type="CDD" id="cd08417">
    <property type="entry name" value="PBP2_Nitroaromatics_like"/>
    <property type="match status" value="1"/>
</dbReference>
<evidence type="ECO:0000256" key="1">
    <source>
        <dbReference type="ARBA" id="ARBA00009437"/>
    </source>
</evidence>
<dbReference type="PANTHER" id="PTHR30118:SF15">
    <property type="entry name" value="TRANSCRIPTIONAL REGULATORY PROTEIN"/>
    <property type="match status" value="1"/>
</dbReference>
<gene>
    <name evidence="6" type="ORF">HP438_12515</name>
</gene>
<reference evidence="6 7" key="1">
    <citation type="submission" date="2020-05" db="EMBL/GenBank/DDBJ databases">
        <title>Genome Sequencing of Type Strains.</title>
        <authorList>
            <person name="Lemaire J.F."/>
            <person name="Inderbitzin P."/>
            <person name="Gregorio O.A."/>
            <person name="Collins S.B."/>
            <person name="Wespe N."/>
            <person name="Knight-Connoni V."/>
        </authorList>
    </citation>
    <scope>NUCLEOTIDE SEQUENCE [LARGE SCALE GENOMIC DNA]</scope>
    <source>
        <strain evidence="6 7">DSM 100049</strain>
    </source>
</reference>
<organism evidence="6 7">
    <name type="scientific">Sphingomonas zeae</name>
    <dbReference type="NCBI Taxonomy" id="1646122"/>
    <lineage>
        <taxon>Bacteria</taxon>
        <taxon>Pseudomonadati</taxon>
        <taxon>Pseudomonadota</taxon>
        <taxon>Alphaproteobacteria</taxon>
        <taxon>Sphingomonadales</taxon>
        <taxon>Sphingomonadaceae</taxon>
        <taxon>Sphingomonas</taxon>
    </lineage>
</organism>
<dbReference type="GO" id="GO:0003677">
    <property type="term" value="F:DNA binding"/>
    <property type="evidence" value="ECO:0007669"/>
    <property type="project" value="UniProtKB-KW"/>
</dbReference>
<dbReference type="PANTHER" id="PTHR30118">
    <property type="entry name" value="HTH-TYPE TRANSCRIPTIONAL REGULATOR LEUO-RELATED"/>
    <property type="match status" value="1"/>
</dbReference>
<keyword evidence="3" id="KW-0238">DNA-binding</keyword>
<dbReference type="Gene3D" id="1.10.10.10">
    <property type="entry name" value="Winged helix-like DNA-binding domain superfamily/Winged helix DNA-binding domain"/>
    <property type="match status" value="1"/>
</dbReference>
<evidence type="ECO:0000256" key="2">
    <source>
        <dbReference type="ARBA" id="ARBA00023015"/>
    </source>
</evidence>
<dbReference type="AlphaFoldDB" id="A0A7Y6B7C7"/>
<keyword evidence="2" id="KW-0805">Transcription regulation</keyword>
<dbReference type="Gene3D" id="3.40.190.10">
    <property type="entry name" value="Periplasmic binding protein-like II"/>
    <property type="match status" value="2"/>
</dbReference>
<dbReference type="InterPro" id="IPR000847">
    <property type="entry name" value="LysR_HTH_N"/>
</dbReference>
<evidence type="ECO:0000259" key="5">
    <source>
        <dbReference type="PROSITE" id="PS50931"/>
    </source>
</evidence>
<name>A0A7Y6B7C7_9SPHN</name>